<dbReference type="InterPro" id="IPR014720">
    <property type="entry name" value="dsRBD_dom"/>
</dbReference>
<dbReference type="AlphaFoldDB" id="A0A2Z4Y5Q4"/>
<keyword evidence="12 15" id="KW-0378">Hydrolase</keyword>
<evidence type="ECO:0000256" key="10">
    <source>
        <dbReference type="ARBA" id="ARBA00022723"/>
    </source>
</evidence>
<feature type="binding site" evidence="15">
    <location>
        <position position="125"/>
    </location>
    <ligand>
        <name>Mg(2+)</name>
        <dbReference type="ChEBI" id="CHEBI:18420"/>
    </ligand>
</feature>
<feature type="active site" evidence="15">
    <location>
        <position position="128"/>
    </location>
</feature>
<gene>
    <name evidence="15" type="primary">rnc</name>
    <name evidence="19" type="ORF">BRCON_1431</name>
</gene>
<dbReference type="GO" id="GO:0004525">
    <property type="term" value="F:ribonuclease III activity"/>
    <property type="evidence" value="ECO:0007669"/>
    <property type="project" value="UniProtKB-UniRule"/>
</dbReference>
<organism evidence="19 20">
    <name type="scientific">Sumerlaea chitinivorans</name>
    <dbReference type="NCBI Taxonomy" id="2250252"/>
    <lineage>
        <taxon>Bacteria</taxon>
        <taxon>Candidatus Sumerlaeota</taxon>
        <taxon>Candidatus Sumerlaeia</taxon>
        <taxon>Candidatus Sumerlaeales</taxon>
        <taxon>Candidatus Sumerlaeaceae</taxon>
        <taxon>Candidatus Sumerlaea</taxon>
    </lineage>
</organism>
<comment type="subcellular location">
    <subcellularLocation>
        <location evidence="2 15">Cytoplasm</location>
    </subcellularLocation>
</comment>
<keyword evidence="8 15" id="KW-0819">tRNA processing</keyword>
<keyword evidence="5 15" id="KW-0963">Cytoplasm</keyword>
<dbReference type="PROSITE" id="PS50142">
    <property type="entry name" value="RNASE_3_2"/>
    <property type="match status" value="1"/>
</dbReference>
<evidence type="ECO:0000256" key="13">
    <source>
        <dbReference type="ARBA" id="ARBA00022842"/>
    </source>
</evidence>
<keyword evidence="13 15" id="KW-0460">Magnesium</keyword>
<dbReference type="GO" id="GO:0003725">
    <property type="term" value="F:double-stranded RNA binding"/>
    <property type="evidence" value="ECO:0007669"/>
    <property type="project" value="TreeGrafter"/>
</dbReference>
<dbReference type="GO" id="GO:0010468">
    <property type="term" value="P:regulation of gene expression"/>
    <property type="evidence" value="ECO:0007669"/>
    <property type="project" value="TreeGrafter"/>
</dbReference>
<dbReference type="NCBIfam" id="TIGR02191">
    <property type="entry name" value="RNaseIII"/>
    <property type="match status" value="1"/>
</dbReference>
<dbReference type="KEGG" id="schv:BRCON_1431"/>
<dbReference type="Gene3D" id="1.10.1520.10">
    <property type="entry name" value="Ribonuclease III domain"/>
    <property type="match status" value="1"/>
</dbReference>
<dbReference type="SUPFAM" id="SSF69065">
    <property type="entry name" value="RNase III domain-like"/>
    <property type="match status" value="1"/>
</dbReference>
<dbReference type="SMART" id="SM00535">
    <property type="entry name" value="RIBOc"/>
    <property type="match status" value="1"/>
</dbReference>
<dbReference type="HAMAP" id="MF_00104">
    <property type="entry name" value="RNase_III"/>
    <property type="match status" value="1"/>
</dbReference>
<dbReference type="Gene3D" id="3.30.160.20">
    <property type="match status" value="1"/>
</dbReference>
<feature type="region of interest" description="Disordered" evidence="16">
    <location>
        <begin position="236"/>
        <end position="268"/>
    </location>
</feature>
<feature type="active site" evidence="15">
    <location>
        <position position="56"/>
    </location>
</feature>
<dbReference type="GO" id="GO:0006364">
    <property type="term" value="P:rRNA processing"/>
    <property type="evidence" value="ECO:0007669"/>
    <property type="project" value="UniProtKB-UniRule"/>
</dbReference>
<evidence type="ECO:0000256" key="8">
    <source>
        <dbReference type="ARBA" id="ARBA00022694"/>
    </source>
</evidence>
<dbReference type="SUPFAM" id="SSF54768">
    <property type="entry name" value="dsRNA-binding domain-like"/>
    <property type="match status" value="1"/>
</dbReference>
<comment type="subunit">
    <text evidence="4 15">Homodimer.</text>
</comment>
<evidence type="ECO:0000313" key="20">
    <source>
        <dbReference type="Proteomes" id="UP000262583"/>
    </source>
</evidence>
<keyword evidence="10 15" id="KW-0479">Metal-binding</keyword>
<dbReference type="CDD" id="cd00593">
    <property type="entry name" value="RIBOc"/>
    <property type="match status" value="1"/>
</dbReference>
<evidence type="ECO:0000259" key="18">
    <source>
        <dbReference type="PROSITE" id="PS50142"/>
    </source>
</evidence>
<sequence>MRILKPERAEGLMRFLNRYNLPMQNLDLLDRALTHSSYAFEHQLPYDNERLEFLGDAVLGLVVSEYLYHEFPRAREGVLSKYKATIVSRPVLGKRAQEMGIGDLILLGKGEENAGARERPTLLGSALEAVVGALYLELGITGIKRWLVREVFEPGRQMSHTDEYADFKSLLQEWAQKNFQTVPEYEVVSESGPDHSKTFEVVVRVNGEILGHGEGPRKKIAENQAAMRAYWKVTHANGGGVPPDDFPSFLNKSTPAETEEPPQADVGN</sequence>
<comment type="catalytic activity">
    <reaction evidence="1 15">
        <text>Endonucleolytic cleavage to 5'-phosphomonoester.</text>
        <dbReference type="EC" id="3.1.26.3"/>
    </reaction>
</comment>
<evidence type="ECO:0000256" key="4">
    <source>
        <dbReference type="ARBA" id="ARBA00011738"/>
    </source>
</evidence>
<evidence type="ECO:0000256" key="6">
    <source>
        <dbReference type="ARBA" id="ARBA00022552"/>
    </source>
</evidence>
<dbReference type="PANTHER" id="PTHR11207">
    <property type="entry name" value="RIBONUCLEASE III"/>
    <property type="match status" value="1"/>
</dbReference>
<dbReference type="InterPro" id="IPR036389">
    <property type="entry name" value="RNase_III_sf"/>
</dbReference>
<dbReference type="Pfam" id="PF14622">
    <property type="entry name" value="Ribonucleas_3_3"/>
    <property type="match status" value="1"/>
</dbReference>
<evidence type="ECO:0000256" key="15">
    <source>
        <dbReference type="HAMAP-Rule" id="MF_00104"/>
    </source>
</evidence>
<evidence type="ECO:0000256" key="2">
    <source>
        <dbReference type="ARBA" id="ARBA00004496"/>
    </source>
</evidence>
<evidence type="ECO:0000256" key="3">
    <source>
        <dbReference type="ARBA" id="ARBA00010183"/>
    </source>
</evidence>
<evidence type="ECO:0000256" key="5">
    <source>
        <dbReference type="ARBA" id="ARBA00022490"/>
    </source>
</evidence>
<keyword evidence="9 15" id="KW-0540">Nuclease</keyword>
<keyword evidence="7 15" id="KW-0507">mRNA processing</keyword>
<name>A0A2Z4Y5Q4_SUMC1</name>
<evidence type="ECO:0000259" key="17">
    <source>
        <dbReference type="PROSITE" id="PS50137"/>
    </source>
</evidence>
<reference evidence="19 20" key="1">
    <citation type="submission" date="2018-05" db="EMBL/GenBank/DDBJ databases">
        <title>A metagenomic window into the 2 km-deep terrestrial subsurface aquifer revealed taxonomically and functionally diverse microbial community comprising novel uncultured bacterial lineages.</title>
        <authorList>
            <person name="Kadnikov V.V."/>
            <person name="Mardanov A.V."/>
            <person name="Beletsky A.V."/>
            <person name="Banks D."/>
            <person name="Pimenov N.V."/>
            <person name="Frank Y.A."/>
            <person name="Karnachuk O.V."/>
            <person name="Ravin N.V."/>
        </authorList>
    </citation>
    <scope>NUCLEOTIDE SEQUENCE [LARGE SCALE GENOMIC DNA]</scope>
    <source>
        <strain evidence="19">BY</strain>
    </source>
</reference>
<comment type="function">
    <text evidence="15">Digests double-stranded RNA. Involved in the processing of primary rRNA transcript to yield the immediate precursors to the large and small rRNAs (23S and 16S). Processes some mRNAs, and tRNAs when they are encoded in the rRNA operon. Processes pre-crRNA and tracrRNA of type II CRISPR loci if present in the organism.</text>
</comment>
<dbReference type="FunFam" id="3.30.160.20:FF:000003">
    <property type="entry name" value="Ribonuclease 3"/>
    <property type="match status" value="1"/>
</dbReference>
<proteinExistence type="inferred from homology"/>
<keyword evidence="6 15" id="KW-0698">rRNA processing</keyword>
<keyword evidence="15" id="KW-0699">rRNA-binding</keyword>
<feature type="domain" description="DRBM" evidence="17">
    <location>
        <begin position="166"/>
        <end position="235"/>
    </location>
</feature>
<protein>
    <recommendedName>
        <fullName evidence="15">Ribonuclease 3</fullName>
        <ecNumber evidence="15">3.1.26.3</ecNumber>
    </recommendedName>
    <alternativeName>
        <fullName evidence="15">Ribonuclease III</fullName>
        <shortName evidence="15">RNase III</shortName>
    </alternativeName>
</protein>
<evidence type="ECO:0000256" key="7">
    <source>
        <dbReference type="ARBA" id="ARBA00022664"/>
    </source>
</evidence>
<dbReference type="GO" id="GO:0046872">
    <property type="term" value="F:metal ion binding"/>
    <property type="evidence" value="ECO:0007669"/>
    <property type="project" value="UniProtKB-KW"/>
</dbReference>
<dbReference type="Pfam" id="PF00035">
    <property type="entry name" value="dsrm"/>
    <property type="match status" value="1"/>
</dbReference>
<dbReference type="CDD" id="cd10845">
    <property type="entry name" value="DSRM_RNAse_III_family"/>
    <property type="match status" value="1"/>
</dbReference>
<comment type="similarity">
    <text evidence="3">Belongs to the ribonuclease III family.</text>
</comment>
<dbReference type="FunFam" id="1.10.1520.10:FF:000001">
    <property type="entry name" value="Ribonuclease 3"/>
    <property type="match status" value="1"/>
</dbReference>
<evidence type="ECO:0000256" key="9">
    <source>
        <dbReference type="ARBA" id="ARBA00022722"/>
    </source>
</evidence>
<feature type="domain" description="RNase III" evidence="18">
    <location>
        <begin position="12"/>
        <end position="139"/>
    </location>
</feature>
<keyword evidence="14 15" id="KW-0694">RNA-binding</keyword>
<dbReference type="EC" id="3.1.26.3" evidence="15"/>
<dbReference type="PANTHER" id="PTHR11207:SF0">
    <property type="entry name" value="RIBONUCLEASE 3"/>
    <property type="match status" value="1"/>
</dbReference>
<dbReference type="InterPro" id="IPR011907">
    <property type="entry name" value="RNase_III"/>
</dbReference>
<accession>A0A2Z4Y5Q4</accession>
<dbReference type="PROSITE" id="PS50137">
    <property type="entry name" value="DS_RBD"/>
    <property type="match status" value="1"/>
</dbReference>
<evidence type="ECO:0000256" key="14">
    <source>
        <dbReference type="ARBA" id="ARBA00022884"/>
    </source>
</evidence>
<evidence type="ECO:0000256" key="1">
    <source>
        <dbReference type="ARBA" id="ARBA00000109"/>
    </source>
</evidence>
<feature type="binding site" evidence="15">
    <location>
        <position position="52"/>
    </location>
    <ligand>
        <name>Mg(2+)</name>
        <dbReference type="ChEBI" id="CHEBI:18420"/>
    </ligand>
</feature>
<keyword evidence="11 15" id="KW-0255">Endonuclease</keyword>
<dbReference type="EMBL" id="CP030759">
    <property type="protein sequence ID" value="AXA36208.1"/>
    <property type="molecule type" value="Genomic_DNA"/>
</dbReference>
<dbReference type="GO" id="GO:0006397">
    <property type="term" value="P:mRNA processing"/>
    <property type="evidence" value="ECO:0007669"/>
    <property type="project" value="UniProtKB-UniRule"/>
</dbReference>
<dbReference type="Proteomes" id="UP000262583">
    <property type="component" value="Chromosome"/>
</dbReference>
<evidence type="ECO:0000256" key="16">
    <source>
        <dbReference type="SAM" id="MobiDB-lite"/>
    </source>
</evidence>
<dbReference type="GO" id="GO:0008033">
    <property type="term" value="P:tRNA processing"/>
    <property type="evidence" value="ECO:0007669"/>
    <property type="project" value="UniProtKB-KW"/>
</dbReference>
<evidence type="ECO:0000256" key="12">
    <source>
        <dbReference type="ARBA" id="ARBA00022801"/>
    </source>
</evidence>
<dbReference type="PROSITE" id="PS00517">
    <property type="entry name" value="RNASE_3_1"/>
    <property type="match status" value="1"/>
</dbReference>
<dbReference type="SMART" id="SM00358">
    <property type="entry name" value="DSRM"/>
    <property type="match status" value="1"/>
</dbReference>
<dbReference type="InterPro" id="IPR000999">
    <property type="entry name" value="RNase_III_dom"/>
</dbReference>
<evidence type="ECO:0000256" key="11">
    <source>
        <dbReference type="ARBA" id="ARBA00022759"/>
    </source>
</evidence>
<dbReference type="GO" id="GO:0005737">
    <property type="term" value="C:cytoplasm"/>
    <property type="evidence" value="ECO:0007669"/>
    <property type="project" value="UniProtKB-SubCell"/>
</dbReference>
<dbReference type="GO" id="GO:0019843">
    <property type="term" value="F:rRNA binding"/>
    <property type="evidence" value="ECO:0007669"/>
    <property type="project" value="UniProtKB-KW"/>
</dbReference>
<feature type="binding site" evidence="15">
    <location>
        <position position="128"/>
    </location>
    <ligand>
        <name>Mg(2+)</name>
        <dbReference type="ChEBI" id="CHEBI:18420"/>
    </ligand>
</feature>
<comment type="cofactor">
    <cofactor evidence="15">
        <name>Mg(2+)</name>
        <dbReference type="ChEBI" id="CHEBI:18420"/>
    </cofactor>
</comment>
<evidence type="ECO:0000313" key="19">
    <source>
        <dbReference type="EMBL" id="AXA36208.1"/>
    </source>
</evidence>
<dbReference type="GO" id="GO:0042802">
    <property type="term" value="F:identical protein binding"/>
    <property type="evidence" value="ECO:0007669"/>
    <property type="project" value="UniProtKB-ARBA"/>
</dbReference>